<dbReference type="SUPFAM" id="SSF53850">
    <property type="entry name" value="Periplasmic binding protein-like II"/>
    <property type="match status" value="1"/>
</dbReference>
<evidence type="ECO:0000256" key="3">
    <source>
        <dbReference type="ARBA" id="ARBA00023125"/>
    </source>
</evidence>
<dbReference type="GO" id="GO:0043565">
    <property type="term" value="F:sequence-specific DNA binding"/>
    <property type="evidence" value="ECO:0007669"/>
    <property type="project" value="TreeGrafter"/>
</dbReference>
<dbReference type="EMBL" id="VLJN01000010">
    <property type="protein sequence ID" value="TWG87249.1"/>
    <property type="molecule type" value="Genomic_DNA"/>
</dbReference>
<dbReference type="InterPro" id="IPR005119">
    <property type="entry name" value="LysR_subst-bd"/>
</dbReference>
<keyword evidence="2" id="KW-0805">Transcription regulation</keyword>
<comment type="caution">
    <text evidence="6">The sequence shown here is derived from an EMBL/GenBank/DDBJ whole genome shotgun (WGS) entry which is preliminary data.</text>
</comment>
<keyword evidence="4" id="KW-0804">Transcription</keyword>
<dbReference type="InterPro" id="IPR000847">
    <property type="entry name" value="LysR_HTH_N"/>
</dbReference>
<evidence type="ECO:0000313" key="6">
    <source>
        <dbReference type="EMBL" id="TWG87249.1"/>
    </source>
</evidence>
<organism evidence="6 7">
    <name type="scientific">Cupriavidus gilardii J11</name>
    <dbReference type="NCBI Taxonomy" id="936133"/>
    <lineage>
        <taxon>Bacteria</taxon>
        <taxon>Pseudomonadati</taxon>
        <taxon>Pseudomonadota</taxon>
        <taxon>Betaproteobacteria</taxon>
        <taxon>Burkholderiales</taxon>
        <taxon>Burkholderiaceae</taxon>
        <taxon>Cupriavidus</taxon>
    </lineage>
</organism>
<dbReference type="OrthoDB" id="8688993at2"/>
<dbReference type="PROSITE" id="PS50931">
    <property type="entry name" value="HTH_LYSR"/>
    <property type="match status" value="1"/>
</dbReference>
<dbReference type="InterPro" id="IPR058163">
    <property type="entry name" value="LysR-type_TF_proteobact-type"/>
</dbReference>
<keyword evidence="3 6" id="KW-0238">DNA-binding</keyword>
<dbReference type="Proteomes" id="UP000318141">
    <property type="component" value="Unassembled WGS sequence"/>
</dbReference>
<dbReference type="SUPFAM" id="SSF46785">
    <property type="entry name" value="Winged helix' DNA-binding domain"/>
    <property type="match status" value="1"/>
</dbReference>
<dbReference type="InterPro" id="IPR036390">
    <property type="entry name" value="WH_DNA-bd_sf"/>
</dbReference>
<dbReference type="PANTHER" id="PTHR30537">
    <property type="entry name" value="HTH-TYPE TRANSCRIPTIONAL REGULATOR"/>
    <property type="match status" value="1"/>
</dbReference>
<dbReference type="Gene3D" id="3.40.190.10">
    <property type="entry name" value="Periplasmic binding protein-like II"/>
    <property type="match status" value="2"/>
</dbReference>
<dbReference type="GO" id="GO:0003700">
    <property type="term" value="F:DNA-binding transcription factor activity"/>
    <property type="evidence" value="ECO:0007669"/>
    <property type="project" value="InterPro"/>
</dbReference>
<dbReference type="GO" id="GO:0006351">
    <property type="term" value="P:DNA-templated transcription"/>
    <property type="evidence" value="ECO:0007669"/>
    <property type="project" value="TreeGrafter"/>
</dbReference>
<name>A0A562BQS1_9BURK</name>
<dbReference type="Gene3D" id="1.10.10.10">
    <property type="entry name" value="Winged helix-like DNA-binding domain superfamily/Winged helix DNA-binding domain"/>
    <property type="match status" value="1"/>
</dbReference>
<dbReference type="PANTHER" id="PTHR30537:SF26">
    <property type="entry name" value="GLYCINE CLEAVAGE SYSTEM TRANSCRIPTIONAL ACTIVATOR"/>
    <property type="match status" value="1"/>
</dbReference>
<comment type="similarity">
    <text evidence="1">Belongs to the LysR transcriptional regulatory family.</text>
</comment>
<evidence type="ECO:0000259" key="5">
    <source>
        <dbReference type="PROSITE" id="PS50931"/>
    </source>
</evidence>
<sequence>MTPSSRLPSAVAVRSWSRVLRAMSLDALRGFESAARHMSFTAAADELCLTQSAISKQVRALEDALGVPLFVRGARGLALTPQGRVLREAVSQSLEQLGAAVEQLVAPSRAMVAVTTTPSFAALWLTPRLARFHADAPDIDVRVDASEAMANLERDGFDIAIRLRAPGHASPMLLRERLMLVATPALAQRVRSPVDLAAMPLLVYHDPAERFGWMSWQHWYARMGLSPRADQPCLYFSRYEHLITAAARGAGIAIGRAPLILPLLASGELAVLLPDQVADGMEYELAVADRGGARGGDEQSPAARFCGWLQRELAADVAG</sequence>
<dbReference type="PRINTS" id="PR00039">
    <property type="entry name" value="HTHLYSR"/>
</dbReference>
<dbReference type="Pfam" id="PF03466">
    <property type="entry name" value="LysR_substrate"/>
    <property type="match status" value="1"/>
</dbReference>
<accession>A0A562BQS1</accession>
<evidence type="ECO:0000256" key="1">
    <source>
        <dbReference type="ARBA" id="ARBA00009437"/>
    </source>
</evidence>
<protein>
    <submittedName>
        <fullName evidence="6">DNA-binding transcriptional LysR family regulator</fullName>
    </submittedName>
</protein>
<evidence type="ECO:0000256" key="2">
    <source>
        <dbReference type="ARBA" id="ARBA00023015"/>
    </source>
</evidence>
<evidence type="ECO:0000256" key="4">
    <source>
        <dbReference type="ARBA" id="ARBA00023163"/>
    </source>
</evidence>
<keyword evidence="7" id="KW-1185">Reference proteome</keyword>
<evidence type="ECO:0000313" key="7">
    <source>
        <dbReference type="Proteomes" id="UP000318141"/>
    </source>
</evidence>
<feature type="domain" description="HTH lysR-type" evidence="5">
    <location>
        <begin position="23"/>
        <end position="80"/>
    </location>
</feature>
<reference evidence="6 7" key="1">
    <citation type="submission" date="2019-07" db="EMBL/GenBank/DDBJ databases">
        <title>Genome sequencing of lignin-degrading bacterial isolates.</title>
        <authorList>
            <person name="Gladden J."/>
        </authorList>
    </citation>
    <scope>NUCLEOTIDE SEQUENCE [LARGE SCALE GENOMIC DNA]</scope>
    <source>
        <strain evidence="6 7">J11</strain>
    </source>
</reference>
<dbReference type="Pfam" id="PF00126">
    <property type="entry name" value="HTH_1"/>
    <property type="match status" value="1"/>
</dbReference>
<proteinExistence type="inferred from homology"/>
<gene>
    <name evidence="6" type="ORF">L602_001800000580</name>
</gene>
<dbReference type="FunFam" id="1.10.10.10:FF:000038">
    <property type="entry name" value="Glycine cleavage system transcriptional activator"/>
    <property type="match status" value="1"/>
</dbReference>
<dbReference type="AlphaFoldDB" id="A0A562BQS1"/>
<dbReference type="InterPro" id="IPR036388">
    <property type="entry name" value="WH-like_DNA-bd_sf"/>
</dbReference>